<dbReference type="AlphaFoldDB" id="A0AAD7IDA6"/>
<dbReference type="Proteomes" id="UP001215598">
    <property type="component" value="Unassembled WGS sequence"/>
</dbReference>
<evidence type="ECO:0000313" key="1">
    <source>
        <dbReference type="EMBL" id="KAJ7739339.1"/>
    </source>
</evidence>
<name>A0AAD7IDA6_9AGAR</name>
<comment type="caution">
    <text evidence="1">The sequence shown here is derived from an EMBL/GenBank/DDBJ whole genome shotgun (WGS) entry which is preliminary data.</text>
</comment>
<protein>
    <submittedName>
        <fullName evidence="1">Uncharacterized protein</fullName>
    </submittedName>
</protein>
<evidence type="ECO:0000313" key="2">
    <source>
        <dbReference type="Proteomes" id="UP001215598"/>
    </source>
</evidence>
<dbReference type="EMBL" id="JARKIB010000107">
    <property type="protein sequence ID" value="KAJ7739339.1"/>
    <property type="molecule type" value="Genomic_DNA"/>
</dbReference>
<keyword evidence="2" id="KW-1185">Reference proteome</keyword>
<reference evidence="1" key="1">
    <citation type="submission" date="2023-03" db="EMBL/GenBank/DDBJ databases">
        <title>Massive genome expansion in bonnet fungi (Mycena s.s.) driven by repeated elements and novel gene families across ecological guilds.</title>
        <authorList>
            <consortium name="Lawrence Berkeley National Laboratory"/>
            <person name="Harder C.B."/>
            <person name="Miyauchi S."/>
            <person name="Viragh M."/>
            <person name="Kuo A."/>
            <person name="Thoen E."/>
            <person name="Andreopoulos B."/>
            <person name="Lu D."/>
            <person name="Skrede I."/>
            <person name="Drula E."/>
            <person name="Henrissat B."/>
            <person name="Morin E."/>
            <person name="Kohler A."/>
            <person name="Barry K."/>
            <person name="LaButti K."/>
            <person name="Morin E."/>
            <person name="Salamov A."/>
            <person name="Lipzen A."/>
            <person name="Mereny Z."/>
            <person name="Hegedus B."/>
            <person name="Baldrian P."/>
            <person name="Stursova M."/>
            <person name="Weitz H."/>
            <person name="Taylor A."/>
            <person name="Grigoriev I.V."/>
            <person name="Nagy L.G."/>
            <person name="Martin F."/>
            <person name="Kauserud H."/>
        </authorList>
    </citation>
    <scope>NUCLEOTIDE SEQUENCE</scope>
    <source>
        <strain evidence="1">CBHHK182m</strain>
    </source>
</reference>
<accession>A0AAD7IDA6</accession>
<gene>
    <name evidence="1" type="ORF">B0H16DRAFT_1568635</name>
</gene>
<organism evidence="1 2">
    <name type="scientific">Mycena metata</name>
    <dbReference type="NCBI Taxonomy" id="1033252"/>
    <lineage>
        <taxon>Eukaryota</taxon>
        <taxon>Fungi</taxon>
        <taxon>Dikarya</taxon>
        <taxon>Basidiomycota</taxon>
        <taxon>Agaricomycotina</taxon>
        <taxon>Agaricomycetes</taxon>
        <taxon>Agaricomycetidae</taxon>
        <taxon>Agaricales</taxon>
        <taxon>Marasmiineae</taxon>
        <taxon>Mycenaceae</taxon>
        <taxon>Mycena</taxon>
    </lineage>
</organism>
<proteinExistence type="predicted"/>
<sequence>ISGNRTCFPSHYYHAVAFFVPTSPFHFENQKFTPTDVHGKLPASSTPATRNTGRTASREYVDIGTPIQVCLSLPLTILIVPLNSHLRKLNDEDGPSCPNLPPPGTITHSVSTTPLRLLSLTPNLRCSRPRDAEILEKMQKRYQSYSLNY</sequence>
<feature type="non-terminal residue" evidence="1">
    <location>
        <position position="1"/>
    </location>
</feature>